<keyword evidence="8" id="KW-1185">Reference proteome</keyword>
<evidence type="ECO:0000259" key="6">
    <source>
        <dbReference type="Pfam" id="PF13873"/>
    </source>
</evidence>
<protein>
    <recommendedName>
        <fullName evidence="2">Regulatory protein zeste</fullName>
    </recommendedName>
</protein>
<keyword evidence="3" id="KW-0805">Transcription regulation</keyword>
<evidence type="ECO:0000313" key="7">
    <source>
        <dbReference type="EMBL" id="CAH4037841.1"/>
    </source>
</evidence>
<comment type="caution">
    <text evidence="7">The sequence shown here is derived from an EMBL/GenBank/DDBJ whole genome shotgun (WGS) entry which is preliminary data.</text>
</comment>
<dbReference type="AlphaFoldDB" id="A0A9P0TUN3"/>
<proteinExistence type="predicted"/>
<name>A0A9P0TUN3_PIEBR</name>
<gene>
    <name evidence="7" type="ORF">PIBRA_LOCUS13461</name>
</gene>
<evidence type="ECO:0000256" key="3">
    <source>
        <dbReference type="ARBA" id="ARBA00023015"/>
    </source>
</evidence>
<dbReference type="EMBL" id="CALOZG010000085">
    <property type="protein sequence ID" value="CAH4037841.1"/>
    <property type="molecule type" value="Genomic_DNA"/>
</dbReference>
<evidence type="ECO:0000256" key="5">
    <source>
        <dbReference type="ARBA" id="ARBA00025466"/>
    </source>
</evidence>
<dbReference type="Proteomes" id="UP001152562">
    <property type="component" value="Unassembled WGS sequence"/>
</dbReference>
<feature type="domain" description="Myb/SANT-like DNA-binding" evidence="6">
    <location>
        <begin position="10"/>
        <end position="83"/>
    </location>
</feature>
<comment type="function">
    <text evidence="5">Involved in transvection phenomena (= synapsis-dependent gene expression), where the synaptic pairing of chromosomes carrying genes with which zeste interacts influences the expression of these genes. Zeste binds to DNA and stimulates transcription from a nearby promoter.</text>
</comment>
<accession>A0A9P0TUN3</accession>
<dbReference type="PANTHER" id="PTHR21411">
    <property type="entry name" value="APONTIC"/>
    <property type="match status" value="1"/>
</dbReference>
<dbReference type="Pfam" id="PF13873">
    <property type="entry name" value="Myb_DNA-bind_5"/>
    <property type="match status" value="1"/>
</dbReference>
<reference evidence="7" key="1">
    <citation type="submission" date="2022-05" db="EMBL/GenBank/DDBJ databases">
        <authorList>
            <person name="Okamura Y."/>
        </authorList>
    </citation>
    <scope>NUCLEOTIDE SEQUENCE</scope>
</reference>
<keyword evidence="4" id="KW-0804">Transcription</keyword>
<comment type="subunit">
    <text evidence="1">Self-associates forming complexes of several hundred monomers.</text>
</comment>
<sequence length="200" mass="24051">MNESTNKRVRSSNWDDYDKEVLRTLALQRAEILENKDTTTKVNAAKKKAWEEVVTSFNRVSRNKRDLPQILNQWRNMKTRAKSMSNERRDSSSTSNEFILPEVELIVEPETSTVREVFSEGSTSKKAKKKNNLKSNCCNQDHEHEIYLLAKKSREEVMWQQRQLHETRMQQEKEIHEKRIDLMRLEEEYWRLKMKRIYET</sequence>
<evidence type="ECO:0000313" key="8">
    <source>
        <dbReference type="Proteomes" id="UP001152562"/>
    </source>
</evidence>
<dbReference type="InterPro" id="IPR028002">
    <property type="entry name" value="Myb_DNA-bind_5"/>
</dbReference>
<evidence type="ECO:0000256" key="4">
    <source>
        <dbReference type="ARBA" id="ARBA00023163"/>
    </source>
</evidence>
<organism evidence="7 8">
    <name type="scientific">Pieris brassicae</name>
    <name type="common">White butterfly</name>
    <name type="synonym">Large white butterfly</name>
    <dbReference type="NCBI Taxonomy" id="7116"/>
    <lineage>
        <taxon>Eukaryota</taxon>
        <taxon>Metazoa</taxon>
        <taxon>Ecdysozoa</taxon>
        <taxon>Arthropoda</taxon>
        <taxon>Hexapoda</taxon>
        <taxon>Insecta</taxon>
        <taxon>Pterygota</taxon>
        <taxon>Neoptera</taxon>
        <taxon>Endopterygota</taxon>
        <taxon>Lepidoptera</taxon>
        <taxon>Glossata</taxon>
        <taxon>Ditrysia</taxon>
        <taxon>Papilionoidea</taxon>
        <taxon>Pieridae</taxon>
        <taxon>Pierinae</taxon>
        <taxon>Pieris</taxon>
    </lineage>
</organism>
<dbReference type="PANTHER" id="PTHR21411:SF0">
    <property type="entry name" value="REGULATORY PROTEIN ZESTE"/>
    <property type="match status" value="1"/>
</dbReference>
<evidence type="ECO:0000256" key="2">
    <source>
        <dbReference type="ARBA" id="ARBA00016807"/>
    </source>
</evidence>
<evidence type="ECO:0000256" key="1">
    <source>
        <dbReference type="ARBA" id="ARBA00011764"/>
    </source>
</evidence>